<reference evidence="1" key="1">
    <citation type="submission" date="2019-12" db="EMBL/GenBank/DDBJ databases">
        <authorList>
            <person name="Cremers G."/>
        </authorList>
    </citation>
    <scope>NUCLEOTIDE SEQUENCE</scope>
    <source>
        <strain evidence="1">Vvax</strain>
    </source>
</reference>
<dbReference type="AlphaFoldDB" id="A0A679J2V3"/>
<sequence>MMHNDSAAILDDLLSRWHHWMKGKPVNGVDRLEDPTFRDAQCRSGWDSAGDVLDRQMEGIAMAAVDFHVSGDSRGQGGMPEPYRAAIYCIARNCYTGHKVWMSPRLPRDPEERGIVLMEARNMLTKRLLAAGVM</sequence>
<dbReference type="EMBL" id="LR743507">
    <property type="protein sequence ID" value="CAA2107666.1"/>
    <property type="molecule type" value="Genomic_DNA"/>
</dbReference>
<protein>
    <submittedName>
        <fullName evidence="1">Uncharacterized protein</fullName>
    </submittedName>
</protein>
<name>A0A679J2V3_VARPD</name>
<dbReference type="RefSeq" id="WP_339091889.1">
    <property type="nucleotide sequence ID" value="NZ_LR743507.1"/>
</dbReference>
<proteinExistence type="predicted"/>
<gene>
    <name evidence="1" type="ORF">VVAX_04349</name>
</gene>
<accession>A0A679J2V3</accession>
<evidence type="ECO:0000313" key="1">
    <source>
        <dbReference type="EMBL" id="CAA2107666.1"/>
    </source>
</evidence>
<organism evidence="1">
    <name type="scientific">Variovorax paradoxus</name>
    <dbReference type="NCBI Taxonomy" id="34073"/>
    <lineage>
        <taxon>Bacteria</taxon>
        <taxon>Pseudomonadati</taxon>
        <taxon>Pseudomonadota</taxon>
        <taxon>Betaproteobacteria</taxon>
        <taxon>Burkholderiales</taxon>
        <taxon>Comamonadaceae</taxon>
        <taxon>Variovorax</taxon>
    </lineage>
</organism>